<name>A0A5E4MP13_9HEMI</name>
<dbReference type="Gene3D" id="2.30.30.140">
    <property type="match status" value="3"/>
</dbReference>
<dbReference type="EMBL" id="CABPRJ010000964">
    <property type="protein sequence ID" value="VVC33181.1"/>
    <property type="molecule type" value="Genomic_DNA"/>
</dbReference>
<protein>
    <submittedName>
        <fullName evidence="2">Tudor domain</fullName>
    </submittedName>
</protein>
<accession>A0A5E4MP13</accession>
<keyword evidence="3" id="KW-1185">Reference proteome</keyword>
<dbReference type="GO" id="GO:0005737">
    <property type="term" value="C:cytoplasm"/>
    <property type="evidence" value="ECO:0007669"/>
    <property type="project" value="UniProtKB-ARBA"/>
</dbReference>
<sequence>MDTVHSSTGAPQCSALDATTEALCDGLNVVEAECDDAREQSLRNYAFRVEHININPSQIGEEGIDDNLLLKIFSQSINHGLGIDIGYTKDNLKSNPRTPTAALSIDTNTELSNDCNTNQINTLRNNDTVYLKYFKSITELYIMKDVKGFKNVKLSINQDKTFVPKSDINVGDIVKVVSKHYLYRGKVIEVNNTSINVQNIDLGYFEVVEANVIGELSNDLKKIPGLAYKIGIKEPLVQKSVALDNFINVHRKVPLCLEFDEGNCNGYQEMTLKIKYTSKNIFNEFLKINLSDICNDRKIQTNLAIGDIVKVLSCFHEEFSRAEITNIENNKVYVFLVDSGCSEIFDSSDIFELPDELKIVNDMPLRVSIEVPTGSKTNIDIENLFTNLIEKDVLLSIEYNKKSRNHLENVILKEVVSGKSVNKEVLKLSTVEKITIRDGDTCTLTHCEDLENIYVSKIYEFEYIQTMEDIVNNIDFINKINLNIGDVVKVQSPSNKKVYRARIINIINNGDCCVFYFDFGKTEVVSPTYIYELSDDLKKRPNFAVRVGLNLGPRIKMNSKIAQLFSNLATTLTLLYIEFEESCTDGLNNCFLKVVSSGLNINKEVEQLSLFSQYTKLGY</sequence>
<evidence type="ECO:0000259" key="1">
    <source>
        <dbReference type="PROSITE" id="PS50304"/>
    </source>
</evidence>
<reference evidence="2 3" key="1">
    <citation type="submission" date="2019-08" db="EMBL/GenBank/DDBJ databases">
        <authorList>
            <person name="Alioto T."/>
            <person name="Alioto T."/>
            <person name="Gomez Garrido J."/>
        </authorList>
    </citation>
    <scope>NUCLEOTIDE SEQUENCE [LARGE SCALE GENOMIC DNA]</scope>
</reference>
<dbReference type="Proteomes" id="UP000325440">
    <property type="component" value="Unassembled WGS sequence"/>
</dbReference>
<dbReference type="Gene3D" id="2.40.50.90">
    <property type="match status" value="1"/>
</dbReference>
<dbReference type="OrthoDB" id="9995375at2759"/>
<dbReference type="SMART" id="SM00333">
    <property type="entry name" value="TUDOR"/>
    <property type="match status" value="3"/>
</dbReference>
<dbReference type="InterPro" id="IPR035437">
    <property type="entry name" value="SNase_OB-fold_sf"/>
</dbReference>
<evidence type="ECO:0000313" key="3">
    <source>
        <dbReference type="Proteomes" id="UP000325440"/>
    </source>
</evidence>
<feature type="domain" description="Tudor" evidence="1">
    <location>
        <begin position="481"/>
        <end position="540"/>
    </location>
</feature>
<gene>
    <name evidence="2" type="ORF">CINCED_3A019637</name>
</gene>
<dbReference type="PANTHER" id="PTHR16442">
    <property type="entry name" value="RING FINGER PROTEIN 17"/>
    <property type="match status" value="1"/>
</dbReference>
<dbReference type="CDD" id="cd20379">
    <property type="entry name" value="Tudor_dTUD-like"/>
    <property type="match status" value="1"/>
</dbReference>
<dbReference type="PROSITE" id="PS50304">
    <property type="entry name" value="TUDOR"/>
    <property type="match status" value="2"/>
</dbReference>
<dbReference type="SUPFAM" id="SSF63748">
    <property type="entry name" value="Tudor/PWWP/MBT"/>
    <property type="match status" value="3"/>
</dbReference>
<proteinExistence type="predicted"/>
<feature type="domain" description="Tudor" evidence="1">
    <location>
        <begin position="302"/>
        <end position="360"/>
    </location>
</feature>
<dbReference type="PANTHER" id="PTHR16442:SF1">
    <property type="entry name" value="RING FINGER PROTEIN 17"/>
    <property type="match status" value="1"/>
</dbReference>
<evidence type="ECO:0000313" key="2">
    <source>
        <dbReference type="EMBL" id="VVC33181.1"/>
    </source>
</evidence>
<dbReference type="AlphaFoldDB" id="A0A5E4MP13"/>
<dbReference type="InterPro" id="IPR002999">
    <property type="entry name" value="Tudor"/>
</dbReference>
<organism evidence="2 3">
    <name type="scientific">Cinara cedri</name>
    <dbReference type="NCBI Taxonomy" id="506608"/>
    <lineage>
        <taxon>Eukaryota</taxon>
        <taxon>Metazoa</taxon>
        <taxon>Ecdysozoa</taxon>
        <taxon>Arthropoda</taxon>
        <taxon>Hexapoda</taxon>
        <taxon>Insecta</taxon>
        <taxon>Pterygota</taxon>
        <taxon>Neoptera</taxon>
        <taxon>Paraneoptera</taxon>
        <taxon>Hemiptera</taxon>
        <taxon>Sternorrhyncha</taxon>
        <taxon>Aphidomorpha</taxon>
        <taxon>Aphidoidea</taxon>
        <taxon>Aphididae</taxon>
        <taxon>Lachninae</taxon>
        <taxon>Cinara</taxon>
    </lineage>
</organism>
<dbReference type="Pfam" id="PF00567">
    <property type="entry name" value="TUDOR"/>
    <property type="match status" value="3"/>
</dbReference>